<dbReference type="EMBL" id="JACNJN010000189">
    <property type="protein sequence ID" value="MBC8336755.1"/>
    <property type="molecule type" value="Genomic_DNA"/>
</dbReference>
<gene>
    <name evidence="1" type="ORF">H8E29_15945</name>
</gene>
<proteinExistence type="predicted"/>
<name>A0A8J6NKQ8_9CHLR</name>
<dbReference type="AlphaFoldDB" id="A0A8J6NKQ8"/>
<reference evidence="1 2" key="1">
    <citation type="submission" date="2020-08" db="EMBL/GenBank/DDBJ databases">
        <title>Bridging the membrane lipid divide: bacteria of the FCB group superphylum have the potential to synthesize archaeal ether lipids.</title>
        <authorList>
            <person name="Villanueva L."/>
            <person name="Von Meijenfeldt F.A.B."/>
            <person name="Westbye A.B."/>
            <person name="Yadav S."/>
            <person name="Hopmans E.C."/>
            <person name="Dutilh B.E."/>
            <person name="Sinninghe Damste J.S."/>
        </authorList>
    </citation>
    <scope>NUCLEOTIDE SEQUENCE [LARGE SCALE GENOMIC DNA]</scope>
    <source>
        <strain evidence="1">NIOZ-UU36</strain>
    </source>
</reference>
<organism evidence="1 2">
    <name type="scientific">Candidatus Desulfolinea nitratireducens</name>
    <dbReference type="NCBI Taxonomy" id="2841698"/>
    <lineage>
        <taxon>Bacteria</taxon>
        <taxon>Bacillati</taxon>
        <taxon>Chloroflexota</taxon>
        <taxon>Anaerolineae</taxon>
        <taxon>Anaerolineales</taxon>
        <taxon>Anaerolineales incertae sedis</taxon>
        <taxon>Candidatus Desulfolinea</taxon>
    </lineage>
</organism>
<dbReference type="Proteomes" id="UP000614469">
    <property type="component" value="Unassembled WGS sequence"/>
</dbReference>
<evidence type="ECO:0000313" key="1">
    <source>
        <dbReference type="EMBL" id="MBC8336755.1"/>
    </source>
</evidence>
<accession>A0A8J6NKQ8</accession>
<sequence length="98" mass="11630">MQNQPAYIWDYDISQSDFEAILNGERTIGRLNQDWAALRLLEYAPYAEIIRLLGYARLVKGWAGWRQRIRSESRKRGFDFLVAWLPVHHPERLIEKEG</sequence>
<protein>
    <submittedName>
        <fullName evidence="1">Uncharacterized protein</fullName>
    </submittedName>
</protein>
<comment type="caution">
    <text evidence="1">The sequence shown here is derived from an EMBL/GenBank/DDBJ whole genome shotgun (WGS) entry which is preliminary data.</text>
</comment>
<evidence type="ECO:0000313" key="2">
    <source>
        <dbReference type="Proteomes" id="UP000614469"/>
    </source>
</evidence>